<dbReference type="Proteomes" id="UP000039324">
    <property type="component" value="Unassembled WGS sequence"/>
</dbReference>
<reference evidence="19 21" key="2">
    <citation type="submission" date="2018-03" db="EMBL/GenBank/DDBJ databases">
        <authorList>
            <person name="Fogelqvist J."/>
        </authorList>
    </citation>
    <scope>NUCLEOTIDE SEQUENCE [LARGE SCALE GENOMIC DNA]</scope>
</reference>
<comment type="similarity">
    <text evidence="2 15">Belongs to the major facilitator superfamily. Sugar transporter (TC 2.A.1.1) family.</text>
</comment>
<evidence type="ECO:0000313" key="20">
    <source>
        <dbReference type="Proteomes" id="UP000039324"/>
    </source>
</evidence>
<evidence type="ECO:0000256" key="7">
    <source>
        <dbReference type="ARBA" id="ARBA00023136"/>
    </source>
</evidence>
<comment type="catalytic activity">
    <reaction evidence="8">
        <text>D-galactose(in) = D-galactose(out)</text>
        <dbReference type="Rhea" id="RHEA:34915"/>
        <dbReference type="ChEBI" id="CHEBI:4139"/>
    </reaction>
    <physiologicalReaction direction="right-to-left" evidence="8">
        <dbReference type="Rhea" id="RHEA:34917"/>
    </physiologicalReaction>
</comment>
<dbReference type="OMA" id="GCYRIPV"/>
<feature type="domain" description="Major facilitator superfamily (MFS) profile" evidence="17">
    <location>
        <begin position="9"/>
        <end position="459"/>
    </location>
</feature>
<sequence length="492" mass="52811">MTASYGYLLAFAAAMGGLLFGYEIGVVSQVLDMPGFRLYFGMADRLADGSLEAIKSADETMRSLTTFSFLAGCFAGAWIVAYLADLFGRKRSILLGGGIFLIGAALQAFTWETTVYFAGRALAGVGVGILSMCSPLYISEAAPTEIRGRLVTVQQLMITLGICVAASINSILITTLQHTDIDLEWRLAMGMQCVPALLLVLTMSVVPESPRWLAAKGRDGESLAVIARLRASTPDDLDAVAAFDAIKADIVHEKAASWTELLAPGVRNRLGIVLGLQFWQQMTGINMILYYQGALITAMGFDPAAAAIPFTLANDVMNFVSTFPGMYLIERMGRRRLLFLGGIGMAVAHFLVFLFVGVSQTQATPSLAWGAIASVYLFFFFFASTWGPVVWAYQSEVFPQQVRAKGTGAGAMANWAANALIGLVTPFISGAIGYRMYLIFAAAGLGMSAFTYCFVPETMGKTLEQMDDVFGTPKFSKTAAPGPVVELEHVVA</sequence>
<evidence type="ECO:0000256" key="3">
    <source>
        <dbReference type="ARBA" id="ARBA00011738"/>
    </source>
</evidence>
<dbReference type="InterPro" id="IPR005828">
    <property type="entry name" value="MFS_sugar_transport-like"/>
</dbReference>
<keyword evidence="7 16" id="KW-0472">Membrane</keyword>
<dbReference type="InterPro" id="IPR003663">
    <property type="entry name" value="Sugar/inositol_transpt"/>
</dbReference>
<dbReference type="STRING" id="37360.A0A0G4J324"/>
<comment type="catalytic activity">
    <reaction evidence="10">
        <text>D-xylose(out) = D-xylose(in)</text>
        <dbReference type="Rhea" id="RHEA:78427"/>
        <dbReference type="ChEBI" id="CHEBI:53455"/>
    </reaction>
    <physiologicalReaction direction="left-to-right" evidence="10">
        <dbReference type="Rhea" id="RHEA:78428"/>
    </physiologicalReaction>
</comment>
<dbReference type="InterPro" id="IPR005829">
    <property type="entry name" value="Sugar_transporter_CS"/>
</dbReference>
<dbReference type="InterPro" id="IPR036259">
    <property type="entry name" value="MFS_trans_sf"/>
</dbReference>
<evidence type="ECO:0000256" key="10">
    <source>
        <dbReference type="ARBA" id="ARBA00044656"/>
    </source>
</evidence>
<feature type="transmembrane region" description="Helical" evidence="16">
    <location>
        <begin position="406"/>
        <end position="428"/>
    </location>
</feature>
<dbReference type="Proteomes" id="UP000290189">
    <property type="component" value="Unassembled WGS sequence"/>
</dbReference>
<dbReference type="PROSITE" id="PS00217">
    <property type="entry name" value="SUGAR_TRANSPORT_2"/>
    <property type="match status" value="1"/>
</dbReference>
<evidence type="ECO:0000256" key="4">
    <source>
        <dbReference type="ARBA" id="ARBA00022448"/>
    </source>
</evidence>
<evidence type="ECO:0000313" key="21">
    <source>
        <dbReference type="Proteomes" id="UP000290189"/>
    </source>
</evidence>
<dbReference type="InterPro" id="IPR050360">
    <property type="entry name" value="MFS_Sugar_Transporters"/>
</dbReference>
<name>A0A0G4J324_PLABS</name>
<geneLocation type="mitochondrion" evidence="19"/>
<feature type="transmembrane region" description="Helical" evidence="16">
    <location>
        <begin position="93"/>
        <end position="111"/>
    </location>
</feature>
<comment type="catalytic activity">
    <reaction evidence="12">
        <text>D-glucosamine(out) = D-glucosamine(in)</text>
        <dbReference type="Rhea" id="RHEA:78423"/>
        <dbReference type="ChEBI" id="CHEBI:58723"/>
    </reaction>
    <physiologicalReaction direction="left-to-right" evidence="12">
        <dbReference type="Rhea" id="RHEA:78424"/>
    </physiologicalReaction>
</comment>
<keyword evidence="20" id="KW-1185">Reference proteome</keyword>
<feature type="transmembrane region" description="Helical" evidence="16">
    <location>
        <begin position="64"/>
        <end position="84"/>
    </location>
</feature>
<dbReference type="Gene3D" id="1.20.1250.20">
    <property type="entry name" value="MFS general substrate transporter like domains"/>
    <property type="match status" value="1"/>
</dbReference>
<organism evidence="18 20">
    <name type="scientific">Plasmodiophora brassicae</name>
    <name type="common">Clubroot disease agent</name>
    <dbReference type="NCBI Taxonomy" id="37360"/>
    <lineage>
        <taxon>Eukaryota</taxon>
        <taxon>Sar</taxon>
        <taxon>Rhizaria</taxon>
        <taxon>Endomyxa</taxon>
        <taxon>Phytomyxea</taxon>
        <taxon>Plasmodiophorida</taxon>
        <taxon>Plasmodiophoridae</taxon>
        <taxon>Plasmodiophora</taxon>
    </lineage>
</organism>
<dbReference type="PANTHER" id="PTHR48022">
    <property type="entry name" value="PLASTIDIC GLUCOSE TRANSPORTER 4"/>
    <property type="match status" value="1"/>
</dbReference>
<evidence type="ECO:0000256" key="13">
    <source>
        <dbReference type="ARBA" id="ARBA00044710"/>
    </source>
</evidence>
<evidence type="ECO:0000256" key="12">
    <source>
        <dbReference type="ARBA" id="ARBA00044668"/>
    </source>
</evidence>
<dbReference type="PROSITE" id="PS00216">
    <property type="entry name" value="SUGAR_TRANSPORT_1"/>
    <property type="match status" value="2"/>
</dbReference>
<evidence type="ECO:0000256" key="2">
    <source>
        <dbReference type="ARBA" id="ARBA00010992"/>
    </source>
</evidence>
<comment type="subcellular location">
    <subcellularLocation>
        <location evidence="1">Membrane</location>
        <topology evidence="1">Multi-pass membrane protein</topology>
    </subcellularLocation>
</comment>
<evidence type="ECO:0000256" key="6">
    <source>
        <dbReference type="ARBA" id="ARBA00022989"/>
    </source>
</evidence>
<dbReference type="NCBIfam" id="TIGR00879">
    <property type="entry name" value="SP"/>
    <property type="match status" value="1"/>
</dbReference>
<dbReference type="InterPro" id="IPR020846">
    <property type="entry name" value="MFS_dom"/>
</dbReference>
<dbReference type="PRINTS" id="PR00171">
    <property type="entry name" value="SUGRTRNSPORT"/>
</dbReference>
<dbReference type="Pfam" id="PF00083">
    <property type="entry name" value="Sugar_tr"/>
    <property type="match status" value="1"/>
</dbReference>
<feature type="transmembrane region" description="Helical" evidence="16">
    <location>
        <begin position="185"/>
        <end position="206"/>
    </location>
</feature>
<dbReference type="GO" id="GO:0016020">
    <property type="term" value="C:membrane"/>
    <property type="evidence" value="ECO:0007669"/>
    <property type="project" value="UniProtKB-SubCell"/>
</dbReference>
<evidence type="ECO:0000256" key="14">
    <source>
        <dbReference type="ARBA" id="ARBA00044780"/>
    </source>
</evidence>
<feature type="transmembrane region" description="Helical" evidence="16">
    <location>
        <begin position="368"/>
        <end position="394"/>
    </location>
</feature>
<feature type="transmembrane region" description="Helical" evidence="16">
    <location>
        <begin position="150"/>
        <end position="173"/>
    </location>
</feature>
<comment type="catalytic activity">
    <reaction evidence="11">
        <text>D-mannose(out) = D-mannose(in)</text>
        <dbReference type="Rhea" id="RHEA:78391"/>
        <dbReference type="ChEBI" id="CHEBI:4208"/>
    </reaction>
    <physiologicalReaction direction="left-to-right" evidence="11">
        <dbReference type="Rhea" id="RHEA:78392"/>
    </physiologicalReaction>
</comment>
<feature type="transmembrane region" description="Helical" evidence="16">
    <location>
        <begin position="7"/>
        <end position="31"/>
    </location>
</feature>
<dbReference type="GO" id="GO:0005351">
    <property type="term" value="F:carbohydrate:proton symporter activity"/>
    <property type="evidence" value="ECO:0007669"/>
    <property type="project" value="TreeGrafter"/>
</dbReference>
<feature type="transmembrane region" description="Helical" evidence="16">
    <location>
        <begin position="434"/>
        <end position="455"/>
    </location>
</feature>
<keyword evidence="19" id="KW-0496">Mitochondrion</keyword>
<dbReference type="PANTHER" id="PTHR48022:SF2">
    <property type="entry name" value="PLASTIDIC GLUCOSE TRANSPORTER 4"/>
    <property type="match status" value="1"/>
</dbReference>
<dbReference type="AlphaFoldDB" id="A0A0G4J324"/>
<evidence type="ECO:0000256" key="1">
    <source>
        <dbReference type="ARBA" id="ARBA00004141"/>
    </source>
</evidence>
<evidence type="ECO:0000256" key="8">
    <source>
        <dbReference type="ARBA" id="ARBA00044637"/>
    </source>
</evidence>
<evidence type="ECO:0000256" key="16">
    <source>
        <dbReference type="SAM" id="Phobius"/>
    </source>
</evidence>
<dbReference type="FunFam" id="1.20.1250.20:FF:000134">
    <property type="entry name" value="MFS sugar transporter protein"/>
    <property type="match status" value="1"/>
</dbReference>
<dbReference type="PROSITE" id="PS50850">
    <property type="entry name" value="MFS"/>
    <property type="match status" value="1"/>
</dbReference>
<evidence type="ECO:0000313" key="19">
    <source>
        <dbReference type="EMBL" id="SPQ99469.1"/>
    </source>
</evidence>
<feature type="transmembrane region" description="Helical" evidence="16">
    <location>
        <begin position="337"/>
        <end position="356"/>
    </location>
</feature>
<accession>A0A0G4J324</accession>
<keyword evidence="4 15" id="KW-0813">Transport</keyword>
<comment type="subunit">
    <text evidence="3">Homodimer.</text>
</comment>
<evidence type="ECO:0000256" key="5">
    <source>
        <dbReference type="ARBA" id="ARBA00022692"/>
    </source>
</evidence>
<proteinExistence type="inferred from homology"/>
<comment type="catalytic activity">
    <reaction evidence="13">
        <text>D-fructose(out) = D-fructose(in)</text>
        <dbReference type="Rhea" id="RHEA:60372"/>
        <dbReference type="ChEBI" id="CHEBI:37721"/>
    </reaction>
    <physiologicalReaction direction="left-to-right" evidence="13">
        <dbReference type="Rhea" id="RHEA:60373"/>
    </physiologicalReaction>
</comment>
<dbReference type="EMBL" id="OVEO01000012">
    <property type="protein sequence ID" value="SPQ99469.1"/>
    <property type="molecule type" value="Genomic_DNA"/>
</dbReference>
<evidence type="ECO:0000256" key="9">
    <source>
        <dbReference type="ARBA" id="ARBA00044648"/>
    </source>
</evidence>
<dbReference type="OrthoDB" id="4044674at2759"/>
<reference evidence="18 20" key="1">
    <citation type="submission" date="2015-02" db="EMBL/GenBank/DDBJ databases">
        <authorList>
            <person name="Chooi Y.-H."/>
        </authorList>
    </citation>
    <scope>NUCLEOTIDE SEQUENCE [LARGE SCALE GENOMIC DNA]</scope>
    <source>
        <strain evidence="18">E3</strain>
    </source>
</reference>
<gene>
    <name evidence="18" type="ORF">PBRA_008573</name>
    <name evidence="19" type="ORF">PLBR_LOCUS6684</name>
</gene>
<keyword evidence="5 16" id="KW-0812">Transmembrane</keyword>
<evidence type="ECO:0000256" key="11">
    <source>
        <dbReference type="ARBA" id="ARBA00044662"/>
    </source>
</evidence>
<comment type="catalytic activity">
    <reaction evidence="9">
        <text>D-glucose(out) = D-glucose(in)</text>
        <dbReference type="Rhea" id="RHEA:60376"/>
        <dbReference type="ChEBI" id="CHEBI:4167"/>
    </reaction>
    <physiologicalReaction direction="left-to-right" evidence="9">
        <dbReference type="Rhea" id="RHEA:60377"/>
    </physiologicalReaction>
</comment>
<evidence type="ECO:0000256" key="15">
    <source>
        <dbReference type="RuleBase" id="RU003346"/>
    </source>
</evidence>
<keyword evidence="6 16" id="KW-1133">Transmembrane helix</keyword>
<protein>
    <recommendedName>
        <fullName evidence="14">Hexose transporter 1</fullName>
    </recommendedName>
</protein>
<feature type="transmembrane region" description="Helical" evidence="16">
    <location>
        <begin position="117"/>
        <end position="138"/>
    </location>
</feature>
<evidence type="ECO:0000259" key="17">
    <source>
        <dbReference type="PROSITE" id="PS50850"/>
    </source>
</evidence>
<dbReference type="SUPFAM" id="SSF103473">
    <property type="entry name" value="MFS general substrate transporter"/>
    <property type="match status" value="1"/>
</dbReference>
<dbReference type="EMBL" id="CDSF01000114">
    <property type="protein sequence ID" value="CEP01631.1"/>
    <property type="molecule type" value="Genomic_DNA"/>
</dbReference>
<evidence type="ECO:0000313" key="18">
    <source>
        <dbReference type="EMBL" id="CEP01631.1"/>
    </source>
</evidence>